<dbReference type="Pfam" id="PF13738">
    <property type="entry name" value="Pyr_redox_3"/>
    <property type="match status" value="1"/>
</dbReference>
<keyword evidence="2" id="KW-0560">Oxidoreductase</keyword>
<proteinExistence type="inferred from homology"/>
<comment type="similarity">
    <text evidence="1">Belongs to the FAD-binding monooxygenase family.</text>
</comment>
<dbReference type="InterPro" id="IPR051209">
    <property type="entry name" value="FAD-bind_Monooxygenase_sf"/>
</dbReference>
<dbReference type="GeneID" id="87810263"/>
<dbReference type="GO" id="GO:0004497">
    <property type="term" value="F:monooxygenase activity"/>
    <property type="evidence" value="ECO:0007669"/>
    <property type="project" value="UniProtKB-KW"/>
</dbReference>
<gene>
    <name evidence="2" type="primary">SCO3172_1</name>
    <name evidence="2" type="ORF">LOC62_05G007089</name>
</gene>
<evidence type="ECO:0000313" key="3">
    <source>
        <dbReference type="Proteomes" id="UP000827549"/>
    </source>
</evidence>
<dbReference type="Gene3D" id="3.50.50.60">
    <property type="entry name" value="FAD/NAD(P)-binding domain"/>
    <property type="match status" value="2"/>
</dbReference>
<sequence>MGDAPEKSRVDEVINVGEGPSVFIVGAGIGAISLGLELDRNGLTNWKMYERMGGVGGTWWTNRYPGCRCDVPVIVYSHSRFPNPNWTETHPSRAEMQQYWQDITENQNLTSRINLNTNVVRADWDPKRKVYYVTIDSPTGRRVIETQIIVSAAGGLSNPRMIDAKNRSLYKGTMVHAADWPEELTIDSLKGKHVVVVGNGCSGVQIIGELGTHKDINITGVARTKQWFVPSNPIRPYSSQKRHSVPYPAAVRALFKYLPVTQWVARMVIIKVMDSVFYLSLDKEGAKARKFVEKQFGTWMKKRLPEYMRKDAVPDHSIGARRLIFEDGYFEALNQPNVKAIRGKVVEFKEDSVVLDTGDEVKADLIVLATGYDAETKHFDVNGASDKTSNYKSNAEWQMYHGVSLPGMSNWFALLGNNTGINHMSILAILEINANYITELIKNMRDYNVKELSPKKEKAIEYDDWVQKELHRTTWYQTETYWRTGGGKGKIFTHYPGSVAQFKRQNGHPEFEDFEGGEVIVKGHRNRKILRSLLLIGAIVAASYTAPGAQVKDVVLGTAESTIHKVYEWTLNRVVG</sequence>
<accession>A0AAF0YEU5</accession>
<dbReference type="EMBL" id="CP086718">
    <property type="protein sequence ID" value="WOO83571.1"/>
    <property type="molecule type" value="Genomic_DNA"/>
</dbReference>
<evidence type="ECO:0000313" key="2">
    <source>
        <dbReference type="EMBL" id="WOO83571.1"/>
    </source>
</evidence>
<keyword evidence="3" id="KW-1185">Reference proteome</keyword>
<dbReference type="PANTHER" id="PTHR42877">
    <property type="entry name" value="L-ORNITHINE N(5)-MONOOXYGENASE-RELATED"/>
    <property type="match status" value="1"/>
</dbReference>
<reference evidence="2" key="1">
    <citation type="submission" date="2023-10" db="EMBL/GenBank/DDBJ databases">
        <authorList>
            <person name="Noh H."/>
        </authorList>
    </citation>
    <scope>NUCLEOTIDE SEQUENCE</scope>
    <source>
        <strain evidence="2">DUCC4014</strain>
    </source>
</reference>
<dbReference type="InterPro" id="IPR036188">
    <property type="entry name" value="FAD/NAD-bd_sf"/>
</dbReference>
<protein>
    <submittedName>
        <fullName evidence="2">Baeyer-Villiger monooxygenase</fullName>
    </submittedName>
</protein>
<name>A0AAF0YEU5_9TREE</name>
<dbReference type="PANTHER" id="PTHR42877:SF4">
    <property type="entry name" value="FAD_NAD(P)-BINDING DOMAIN-CONTAINING PROTEIN-RELATED"/>
    <property type="match status" value="1"/>
</dbReference>
<dbReference type="SUPFAM" id="SSF51905">
    <property type="entry name" value="FAD/NAD(P)-binding domain"/>
    <property type="match status" value="3"/>
</dbReference>
<keyword evidence="2" id="KW-0503">Monooxygenase</keyword>
<dbReference type="Proteomes" id="UP000827549">
    <property type="component" value="Chromosome 5"/>
</dbReference>
<dbReference type="RefSeq" id="XP_062629597.1">
    <property type="nucleotide sequence ID" value="XM_062773613.1"/>
</dbReference>
<dbReference type="AlphaFoldDB" id="A0AAF0YEU5"/>
<evidence type="ECO:0000256" key="1">
    <source>
        <dbReference type="ARBA" id="ARBA00010139"/>
    </source>
</evidence>
<organism evidence="2 3">
    <name type="scientific">Vanrija pseudolonga</name>
    <dbReference type="NCBI Taxonomy" id="143232"/>
    <lineage>
        <taxon>Eukaryota</taxon>
        <taxon>Fungi</taxon>
        <taxon>Dikarya</taxon>
        <taxon>Basidiomycota</taxon>
        <taxon>Agaricomycotina</taxon>
        <taxon>Tremellomycetes</taxon>
        <taxon>Trichosporonales</taxon>
        <taxon>Trichosporonaceae</taxon>
        <taxon>Vanrija</taxon>
    </lineage>
</organism>